<evidence type="ECO:0000256" key="7">
    <source>
        <dbReference type="ARBA" id="ARBA00022989"/>
    </source>
</evidence>
<gene>
    <name evidence="13" type="ORF">ACFSUD_13660</name>
</gene>
<evidence type="ECO:0000256" key="10">
    <source>
        <dbReference type="ARBA" id="ARBA00023303"/>
    </source>
</evidence>
<feature type="domain" description="Potassium channel" evidence="12">
    <location>
        <begin position="141"/>
        <end position="214"/>
    </location>
</feature>
<feature type="transmembrane region" description="Helical" evidence="11">
    <location>
        <begin position="132"/>
        <end position="153"/>
    </location>
</feature>
<evidence type="ECO:0000256" key="8">
    <source>
        <dbReference type="ARBA" id="ARBA00023065"/>
    </source>
</evidence>
<comment type="caution">
    <text evidence="13">The sequence shown here is derived from an EMBL/GenBank/DDBJ whole genome shotgun (WGS) entry which is preliminary data.</text>
</comment>
<evidence type="ECO:0000256" key="5">
    <source>
        <dbReference type="ARBA" id="ARBA00022826"/>
    </source>
</evidence>
<keyword evidence="10" id="KW-0407">Ion channel</keyword>
<dbReference type="InterPro" id="IPR027359">
    <property type="entry name" value="Volt_channel_dom_sf"/>
</dbReference>
<name>A0ABW5U469_9RHOB</name>
<evidence type="ECO:0000256" key="6">
    <source>
        <dbReference type="ARBA" id="ARBA00022958"/>
    </source>
</evidence>
<dbReference type="InterPro" id="IPR013099">
    <property type="entry name" value="K_chnl_dom"/>
</dbReference>
<keyword evidence="5" id="KW-0631">Potassium channel</keyword>
<keyword evidence="14" id="KW-1185">Reference proteome</keyword>
<organism evidence="13 14">
    <name type="scientific">Sulfitobacter aestuarii</name>
    <dbReference type="NCBI Taxonomy" id="2161676"/>
    <lineage>
        <taxon>Bacteria</taxon>
        <taxon>Pseudomonadati</taxon>
        <taxon>Pseudomonadota</taxon>
        <taxon>Alphaproteobacteria</taxon>
        <taxon>Rhodobacterales</taxon>
        <taxon>Roseobacteraceae</taxon>
        <taxon>Sulfitobacter</taxon>
    </lineage>
</organism>
<keyword evidence="4 11" id="KW-0812">Transmembrane</keyword>
<keyword evidence="8" id="KW-0406">Ion transport</keyword>
<keyword evidence="7 11" id="KW-1133">Transmembrane helix</keyword>
<feature type="transmembrane region" description="Helical" evidence="11">
    <location>
        <begin position="21"/>
        <end position="40"/>
    </location>
</feature>
<evidence type="ECO:0000256" key="4">
    <source>
        <dbReference type="ARBA" id="ARBA00022692"/>
    </source>
</evidence>
<evidence type="ECO:0000256" key="1">
    <source>
        <dbReference type="ARBA" id="ARBA00004141"/>
    </source>
</evidence>
<dbReference type="Gene3D" id="1.10.287.70">
    <property type="match status" value="1"/>
</dbReference>
<accession>A0ABW5U469</accession>
<keyword evidence="6" id="KW-0630">Potassium</keyword>
<evidence type="ECO:0000256" key="3">
    <source>
        <dbReference type="ARBA" id="ARBA00022538"/>
    </source>
</evidence>
<dbReference type="Pfam" id="PF07885">
    <property type="entry name" value="Ion_trans_2"/>
    <property type="match status" value="1"/>
</dbReference>
<feature type="transmembrane region" description="Helical" evidence="11">
    <location>
        <begin position="190"/>
        <end position="210"/>
    </location>
</feature>
<evidence type="ECO:0000313" key="14">
    <source>
        <dbReference type="Proteomes" id="UP001597474"/>
    </source>
</evidence>
<dbReference type="RefSeq" id="WP_386375167.1">
    <property type="nucleotide sequence ID" value="NZ_JBHUMP010000012.1"/>
</dbReference>
<keyword evidence="9 11" id="KW-0472">Membrane</keyword>
<sequence>MIAKLRKLYEGHSTEAHRFRYLLLTFDIVTVLFVIATSFFQRSLAIEIADAVFGLLILADFLVRLALERQKQRMFLRLSTWADIVAIGSFLAPVAGEGLGFLRILRTLRLLHTYQLLHRMRTDFRYFRENEAIILASLNLTVFLFIMTGLIYATQARSNPQITNYADALYFTVTTLTTTGFGDITLDGTWGRMLAVAVMIFGVTLFLRLLQVLFRPPKVKQECEKCGLLLHDVDAVHCKHCGTTIHIPTEGSV</sequence>
<proteinExistence type="predicted"/>
<evidence type="ECO:0000256" key="11">
    <source>
        <dbReference type="SAM" id="Phobius"/>
    </source>
</evidence>
<dbReference type="SUPFAM" id="SSF81324">
    <property type="entry name" value="Voltage-gated potassium channels"/>
    <property type="match status" value="1"/>
</dbReference>
<keyword evidence="3" id="KW-0633">Potassium transport</keyword>
<evidence type="ECO:0000259" key="12">
    <source>
        <dbReference type="Pfam" id="PF07885"/>
    </source>
</evidence>
<evidence type="ECO:0000256" key="9">
    <source>
        <dbReference type="ARBA" id="ARBA00023136"/>
    </source>
</evidence>
<dbReference type="Gene3D" id="1.20.120.350">
    <property type="entry name" value="Voltage-gated potassium channels. Chain C"/>
    <property type="match status" value="1"/>
</dbReference>
<comment type="subcellular location">
    <subcellularLocation>
        <location evidence="1">Membrane</location>
        <topology evidence="1">Multi-pass membrane protein</topology>
    </subcellularLocation>
</comment>
<feature type="transmembrane region" description="Helical" evidence="11">
    <location>
        <begin position="46"/>
        <end position="67"/>
    </location>
</feature>
<reference evidence="14" key="1">
    <citation type="journal article" date="2019" name="Int. J. Syst. Evol. Microbiol.">
        <title>The Global Catalogue of Microorganisms (GCM) 10K type strain sequencing project: providing services to taxonomists for standard genome sequencing and annotation.</title>
        <authorList>
            <consortium name="The Broad Institute Genomics Platform"/>
            <consortium name="The Broad Institute Genome Sequencing Center for Infectious Disease"/>
            <person name="Wu L."/>
            <person name="Ma J."/>
        </authorList>
    </citation>
    <scope>NUCLEOTIDE SEQUENCE [LARGE SCALE GENOMIC DNA]</scope>
    <source>
        <strain evidence="14">TISTR 2562</strain>
    </source>
</reference>
<protein>
    <submittedName>
        <fullName evidence="13">Ion channel</fullName>
    </submittedName>
</protein>
<evidence type="ECO:0000256" key="2">
    <source>
        <dbReference type="ARBA" id="ARBA00022448"/>
    </source>
</evidence>
<dbReference type="Proteomes" id="UP001597474">
    <property type="component" value="Unassembled WGS sequence"/>
</dbReference>
<keyword evidence="2" id="KW-0813">Transport</keyword>
<evidence type="ECO:0000313" key="13">
    <source>
        <dbReference type="EMBL" id="MFD2740629.1"/>
    </source>
</evidence>
<dbReference type="InterPro" id="IPR047871">
    <property type="entry name" value="K_chnl_Slo-like"/>
</dbReference>
<dbReference type="PANTHER" id="PTHR10027:SF10">
    <property type="entry name" value="SLOWPOKE 2, ISOFORM D"/>
    <property type="match status" value="1"/>
</dbReference>
<dbReference type="EMBL" id="JBHUMP010000012">
    <property type="protein sequence ID" value="MFD2740629.1"/>
    <property type="molecule type" value="Genomic_DNA"/>
</dbReference>
<dbReference type="PANTHER" id="PTHR10027">
    <property type="entry name" value="CALCIUM-ACTIVATED POTASSIUM CHANNEL ALPHA CHAIN"/>
    <property type="match status" value="1"/>
</dbReference>